<evidence type="ECO:0000313" key="1">
    <source>
        <dbReference type="EMBL" id="OGE84148.1"/>
    </source>
</evidence>
<accession>A0A1F5P2N6</accession>
<proteinExistence type="predicted"/>
<dbReference type="EMBL" id="MFEN01000024">
    <property type="protein sequence ID" value="OGE84148.1"/>
    <property type="molecule type" value="Genomic_DNA"/>
</dbReference>
<reference evidence="1 2" key="1">
    <citation type="journal article" date="2016" name="Nat. Commun.">
        <title>Thousands of microbial genomes shed light on interconnected biogeochemical processes in an aquifer system.</title>
        <authorList>
            <person name="Anantharaman K."/>
            <person name="Brown C.T."/>
            <person name="Hug L.A."/>
            <person name="Sharon I."/>
            <person name="Castelle C.J."/>
            <person name="Probst A.J."/>
            <person name="Thomas B.C."/>
            <person name="Singh A."/>
            <person name="Wilkins M.J."/>
            <person name="Karaoz U."/>
            <person name="Brodie E.L."/>
            <person name="Williams K.H."/>
            <person name="Hubbard S.S."/>
            <person name="Banfield J.F."/>
        </authorList>
    </citation>
    <scope>NUCLEOTIDE SEQUENCE [LARGE SCALE GENOMIC DNA]</scope>
</reference>
<dbReference type="AlphaFoldDB" id="A0A1F5P2N6"/>
<sequence>MPKLIDVHTHTHLVPIFVYKNRGSSISNQIVPIPFLWSEITKSRILGEDLNEIGTAHLTHV</sequence>
<organism evidence="1 2">
    <name type="scientific">Candidatus Doudnabacteria bacterium RIFCSPHIGHO2_01_FULL_49_9</name>
    <dbReference type="NCBI Taxonomy" id="1817827"/>
    <lineage>
        <taxon>Bacteria</taxon>
        <taxon>Candidatus Doudnaibacteriota</taxon>
    </lineage>
</organism>
<protein>
    <submittedName>
        <fullName evidence="1">Uncharacterized protein</fullName>
    </submittedName>
</protein>
<comment type="caution">
    <text evidence="1">The sequence shown here is derived from an EMBL/GenBank/DDBJ whole genome shotgun (WGS) entry which is preliminary data.</text>
</comment>
<name>A0A1F5P2N6_9BACT</name>
<dbReference type="Proteomes" id="UP000176339">
    <property type="component" value="Unassembled WGS sequence"/>
</dbReference>
<gene>
    <name evidence="1" type="ORF">A2846_03955</name>
</gene>
<evidence type="ECO:0000313" key="2">
    <source>
        <dbReference type="Proteomes" id="UP000176339"/>
    </source>
</evidence>